<feature type="compositionally biased region" description="Low complexity" evidence="1">
    <location>
        <begin position="80"/>
        <end position="97"/>
    </location>
</feature>
<dbReference type="RefSeq" id="XP_033382976.1">
    <property type="nucleotide sequence ID" value="XM_033528280.1"/>
</dbReference>
<accession>A0A6A5XP68</accession>
<sequence length="341" mass="37419">MPSSMLDPYGTGKSAEASGPHNRRNEHTSGDEERIPTYAESSAQPAIHPEELRQIQQALAESALTASEPAPPPLDTPQSATNHGPNTTTTTTATPGAADEEIAGLPGYSILDHTQTSFSIHGTFIHSPTGPVYQLSSPLDGRRTPFRIRRLRPKEITQMMSPAAQPLHFDASNILYEVTAPPLLEEYHIFGKRRSCFPGVLELKYSMNKWRVKHVPRIGAKPKEILASKRVGFSPFSSGRLDRKKEEESSEWKDAQGRVLATEVLRKLGDGGVVPSIELIPDLDQTWREVVLTVWAARLWVAFGKERTHVYGSRLEGGSFASMPGSSPIDRLGGKGKNVLQ</sequence>
<evidence type="ECO:0000256" key="1">
    <source>
        <dbReference type="SAM" id="MobiDB-lite"/>
    </source>
</evidence>
<reference evidence="2" key="1">
    <citation type="journal article" date="2020" name="Stud. Mycol.">
        <title>101 Dothideomycetes genomes: a test case for predicting lifestyles and emergence of pathogens.</title>
        <authorList>
            <person name="Haridas S."/>
            <person name="Albert R."/>
            <person name="Binder M."/>
            <person name="Bloem J."/>
            <person name="Labutti K."/>
            <person name="Salamov A."/>
            <person name="Andreopoulos B."/>
            <person name="Baker S."/>
            <person name="Barry K."/>
            <person name="Bills G."/>
            <person name="Bluhm B."/>
            <person name="Cannon C."/>
            <person name="Castanera R."/>
            <person name="Culley D."/>
            <person name="Daum C."/>
            <person name="Ezra D."/>
            <person name="Gonzalez J."/>
            <person name="Henrissat B."/>
            <person name="Kuo A."/>
            <person name="Liang C."/>
            <person name="Lipzen A."/>
            <person name="Lutzoni F."/>
            <person name="Magnuson J."/>
            <person name="Mondo S."/>
            <person name="Nolan M."/>
            <person name="Ohm R."/>
            <person name="Pangilinan J."/>
            <person name="Park H.-J."/>
            <person name="Ramirez L."/>
            <person name="Alfaro M."/>
            <person name="Sun H."/>
            <person name="Tritt A."/>
            <person name="Yoshinaga Y."/>
            <person name="Zwiers L.-H."/>
            <person name="Turgeon B."/>
            <person name="Goodwin S."/>
            <person name="Spatafora J."/>
            <person name="Crous P."/>
            <person name="Grigoriev I."/>
        </authorList>
    </citation>
    <scope>NUCLEOTIDE SEQUENCE</scope>
    <source>
        <strain evidence="2">CBS 175.79</strain>
    </source>
</reference>
<proteinExistence type="predicted"/>
<protein>
    <submittedName>
        <fullName evidence="2">Uncharacterized protein</fullName>
    </submittedName>
</protein>
<feature type="region of interest" description="Disordered" evidence="1">
    <location>
        <begin position="1"/>
        <end position="97"/>
    </location>
</feature>
<dbReference type="OrthoDB" id="4196148at2759"/>
<dbReference type="AlphaFoldDB" id="A0A6A5XP68"/>
<keyword evidence="3" id="KW-1185">Reference proteome</keyword>
<feature type="compositionally biased region" description="Basic and acidic residues" evidence="1">
    <location>
        <begin position="23"/>
        <end position="35"/>
    </location>
</feature>
<dbReference type="EMBL" id="ML978070">
    <property type="protein sequence ID" value="KAF2014637.1"/>
    <property type="molecule type" value="Genomic_DNA"/>
</dbReference>
<name>A0A6A5XP68_9PLEO</name>
<evidence type="ECO:0000313" key="2">
    <source>
        <dbReference type="EMBL" id="KAF2014637.1"/>
    </source>
</evidence>
<evidence type="ECO:0000313" key="3">
    <source>
        <dbReference type="Proteomes" id="UP000799778"/>
    </source>
</evidence>
<dbReference type="Proteomes" id="UP000799778">
    <property type="component" value="Unassembled WGS sequence"/>
</dbReference>
<gene>
    <name evidence="2" type="ORF">BU24DRAFT_423544</name>
</gene>
<dbReference type="GeneID" id="54285677"/>
<organism evidence="2 3">
    <name type="scientific">Aaosphaeria arxii CBS 175.79</name>
    <dbReference type="NCBI Taxonomy" id="1450172"/>
    <lineage>
        <taxon>Eukaryota</taxon>
        <taxon>Fungi</taxon>
        <taxon>Dikarya</taxon>
        <taxon>Ascomycota</taxon>
        <taxon>Pezizomycotina</taxon>
        <taxon>Dothideomycetes</taxon>
        <taxon>Pleosporomycetidae</taxon>
        <taxon>Pleosporales</taxon>
        <taxon>Pleosporales incertae sedis</taxon>
        <taxon>Aaosphaeria</taxon>
    </lineage>
</organism>